<dbReference type="EMBL" id="VXIV02001785">
    <property type="protein sequence ID" value="KAF6029820.1"/>
    <property type="molecule type" value="Genomic_DNA"/>
</dbReference>
<comment type="caution">
    <text evidence="2">The sequence shown here is derived from an EMBL/GenBank/DDBJ whole genome shotgun (WGS) entry which is preliminary data.</text>
</comment>
<feature type="region of interest" description="Disordered" evidence="1">
    <location>
        <begin position="1091"/>
        <end position="1113"/>
    </location>
</feature>
<feature type="compositionally biased region" description="Basic and acidic residues" evidence="1">
    <location>
        <begin position="2083"/>
        <end position="2098"/>
    </location>
</feature>
<gene>
    <name evidence="2" type="ORF">EB796_011858</name>
</gene>
<name>A0A7J7JTW7_BUGNE</name>
<feature type="compositionally biased region" description="Polar residues" evidence="1">
    <location>
        <begin position="1953"/>
        <end position="1964"/>
    </location>
</feature>
<reference evidence="2" key="1">
    <citation type="submission" date="2020-06" db="EMBL/GenBank/DDBJ databases">
        <title>Draft genome of Bugula neritina, a colonial animal packing powerful symbionts and potential medicines.</title>
        <authorList>
            <person name="Rayko M."/>
        </authorList>
    </citation>
    <scope>NUCLEOTIDE SEQUENCE [LARGE SCALE GENOMIC DNA]</scope>
    <source>
        <strain evidence="2">Kwan_BN1</strain>
    </source>
</reference>
<feature type="compositionally biased region" description="Polar residues" evidence="1">
    <location>
        <begin position="1091"/>
        <end position="1103"/>
    </location>
</feature>
<dbReference type="PANTHER" id="PTHR14492:SF4">
    <property type="entry name" value="CILIOGENESIS AND PLANAR POLARITY EFFECTOR 1"/>
    <property type="match status" value="1"/>
</dbReference>
<dbReference type="PANTHER" id="PTHR14492">
    <property type="entry name" value="JBTS17"/>
    <property type="match status" value="1"/>
</dbReference>
<sequence length="2244" mass="252257">MPVTHIELHQTHSCTIRGKQTWPSVLLFGQKAEDIILVNSHKSRLLNVADGSVTKHNPLVERLLTESNLLFVSKTGKFLVGLKKSGDLFVWDYSVNVVYAIHGLEDFKLKARDSLQLLITEDVARIMIMKKSSLLYLWTHENNPVKVKRPPKITWLSGRWFTIDSPESVSLPVTEEDVTCDQASYETIPEDITTRSLAMALLSDARMIQQKKMSFVTEDVTGSWVAPLTNDNSRSSETNVNSEFNISALHPLAQVWCLLISSDSWSTELKDVSNELVKTITQLIRTHILPSNIQRSAVKLVHTTINLVTMVTIDSDRQHLLPSCVKLISLITRILLEESSHAVDVRIRLSEIAFVLVKVCENILTRAYSMLPLSGSHIMGSSNQCWTHEVTGHPFMSHDRLIPAERSEDVDLLSSQSTHVNLSVNSASLISKCLVPLYMKLQTRLNTLYKDCNIDSELEPLHRILQAVQQSLPLPHQTLIPDSWLSSDILCLEGFHSAAVAKWIDKYPTCHKMKQSDILHAVLYSKLSNADLSGVLQFVESMITEELAKHNHNTDKEYLNVNSLRTNSAVKKVVQSLARFMARYFANGTLYVFPPYNPHSLPPLYTGYSNHVSKISVSRELISEASSRLPSTHSWSVSSTVKYLLISGLVAELVWFCKSVGDVKTCFSVSLVLSDHHKSLKHVKKYKVNTFLPHALQPQALHEEMFRNVLSAALFGLPCLSTQLTHLWQQIKTVVVELASLVPNDLYLPHPELFCPQVPTSVEESSEDLLTELATRQKLSSLVHTTVNLLVATNMDLPCCGWLIRSMSQVWKKQETEKKKKLTLGKSLEVYSPYHVSESDKHNKLVLAIFRNVCSILWLVYVRDQLCITLRKSTKLLQHQVSVGTQADDSESLRLRNKHLEKTLTWCLRYLPFAHYLQCTNTLCEVIISICEDLPATAKLARKLSQGITDIDSLAPEVKDRMDHLLQTWQAVELDPHTSRSLSMYYFECCNNFENRPDQRNIEKNVFSTQQGHRVVGTRPFEFDSTYVQFLELFFSISFQSSLPTVGTAKAPALVATNRKALEQVHLSRLSLSFKQNNDKLDQSLQQYQAGGSYKPSVSSDEQNASHEETSNKSGMFRKKRWLSATKVDIDVQWLVIALVMVEKSRLGLPKLSERAHHVEEAVHAPGPHSDTKLPINAESVFNTSNNALANAISLHASTDVEDELNEEEDLNREEILEEMRRHSRLATATQPINIASTKLSEVEADIQIDERDDVTSTGVTSIRAASTDSYILDDTATTVWSSATLPNMSGSSHMTMGIQPDTTEQVTGGKSLQTVSTISSRKSKEYQKFPVAMEPPVAESTQYAEDIEPVNTAAPTHKEFNSQIPLLRLAKEGPNSPYYSGAQVKLGVQHQSRAPHLLQVHSWQGASKTAKRGVDKGGVACDEYELAKIRQEDTRWNQPAVPLLKLGQRHHSEVQGQHHDHPSLQPKSVEPQNTRKEGVFHKSTALSLGPALLSDNENCWEKTYSTRQPIEPKYSLLRLEPAKEAPQAKIERPKQPLEGGYRVRNEPRLSRSKHRRRRAATKKELTKDVKSPELDTLSEKTEQSCKLVEVGTEPAAAMETVDKSVQHSPVHVDETYDDYSHLFVLASAKTADNDDPELKLSNLESAMDENTFAAVQYKAIKLQTEPQSKPTMADAAVMTGHSELMPQRQVTQESVPSDLPSVAPNMMHELKYTLPANTDQSEDKENILSRQYLGVVDIPPQIIHADQQQAEARRRQPEPVEIPAQPRSQQILHEIRANETEYKDTEEMKLLKDDQPRLTSALNIPFYEYQELSPPKIMRPKRYVPSEVKSEGKLNIAQNLCNMDDRLEYIEELRNEMMEQIQSTEMVLPRYHISYQQRQTQTRLSIPSGEGYATILQTASQMSAQQAAMTNTPQQSQRQQTEQQHSEEWQHEQQHQVTQSKHVESGGAVAVTPQSGRMTQQSPRKLKLSARSGSTERSTTGNTSSPAVKPTSVMSVASHGSLGRSSRLSELDNTADVVNAADEIVGNDFSLTADINSSMIADLLASDISLLSQKLDKQTTAKNLRRREELGSWQRAHRAKVREKYNQEKEMQRKPEARPFTSAKNYTAKEIQRVKDQREKQRKEMRAQNQSKRVENAENMLEDLIEDGAELLALERMMELTTPVAVSKKPKKKHLANASTRTQKPSAVQRGKLSIQPATAPFSGYIPSGFHRPALSSQSHNIGATPSPYTGYGAIKLLTIALM</sequence>
<feature type="compositionally biased region" description="Basic and acidic residues" evidence="1">
    <location>
        <begin position="1451"/>
        <end position="1463"/>
    </location>
</feature>
<proteinExistence type="predicted"/>
<dbReference type="Proteomes" id="UP000593567">
    <property type="component" value="Unassembled WGS sequence"/>
</dbReference>
<feature type="compositionally biased region" description="Basic and acidic residues" evidence="1">
    <location>
        <begin position="1925"/>
        <end position="1935"/>
    </location>
</feature>
<dbReference type="InterPro" id="IPR028236">
    <property type="entry name" value="CPLANE1"/>
</dbReference>
<feature type="compositionally biased region" description="Polar residues" evidence="1">
    <location>
        <begin position="2178"/>
        <end position="2187"/>
    </location>
</feature>
<feature type="compositionally biased region" description="Basic and acidic residues" evidence="1">
    <location>
        <begin position="2111"/>
        <end position="2134"/>
    </location>
</feature>
<keyword evidence="3" id="KW-1185">Reference proteome</keyword>
<dbReference type="OrthoDB" id="6124925at2759"/>
<feature type="compositionally biased region" description="Low complexity" evidence="1">
    <location>
        <begin position="1904"/>
        <end position="1924"/>
    </location>
</feature>
<organism evidence="2 3">
    <name type="scientific">Bugula neritina</name>
    <name type="common">Brown bryozoan</name>
    <name type="synonym">Sertularia neritina</name>
    <dbReference type="NCBI Taxonomy" id="10212"/>
    <lineage>
        <taxon>Eukaryota</taxon>
        <taxon>Metazoa</taxon>
        <taxon>Spiralia</taxon>
        <taxon>Lophotrochozoa</taxon>
        <taxon>Bryozoa</taxon>
        <taxon>Gymnolaemata</taxon>
        <taxon>Cheilostomatida</taxon>
        <taxon>Flustrina</taxon>
        <taxon>Buguloidea</taxon>
        <taxon>Bugulidae</taxon>
        <taxon>Bugula</taxon>
    </lineage>
</organism>
<feature type="compositionally biased region" description="Basic residues" evidence="1">
    <location>
        <begin position="1551"/>
        <end position="1561"/>
    </location>
</feature>
<protein>
    <submittedName>
        <fullName evidence="2">C5orf42</fullName>
    </submittedName>
</protein>
<feature type="region of interest" description="Disordered" evidence="1">
    <location>
        <begin position="1904"/>
        <end position="2008"/>
    </location>
</feature>
<feature type="region of interest" description="Disordered" evidence="1">
    <location>
        <begin position="2076"/>
        <end position="2134"/>
    </location>
</feature>
<feature type="compositionally biased region" description="Polar residues" evidence="1">
    <location>
        <begin position="1972"/>
        <end position="1987"/>
    </location>
</feature>
<feature type="region of interest" description="Disordered" evidence="1">
    <location>
        <begin position="2165"/>
        <end position="2193"/>
    </location>
</feature>
<feature type="compositionally biased region" description="Basic and acidic residues" evidence="1">
    <location>
        <begin position="1530"/>
        <end position="1550"/>
    </location>
</feature>
<evidence type="ECO:0000313" key="2">
    <source>
        <dbReference type="EMBL" id="KAF6029820.1"/>
    </source>
</evidence>
<evidence type="ECO:0000313" key="3">
    <source>
        <dbReference type="Proteomes" id="UP000593567"/>
    </source>
</evidence>
<feature type="region of interest" description="Disordered" evidence="1">
    <location>
        <begin position="1525"/>
        <end position="1578"/>
    </location>
</feature>
<accession>A0A7J7JTW7</accession>
<feature type="region of interest" description="Disordered" evidence="1">
    <location>
        <begin position="1451"/>
        <end position="1471"/>
    </location>
</feature>
<feature type="compositionally biased region" description="Basic and acidic residues" evidence="1">
    <location>
        <begin position="1562"/>
        <end position="1578"/>
    </location>
</feature>
<evidence type="ECO:0000256" key="1">
    <source>
        <dbReference type="SAM" id="MobiDB-lite"/>
    </source>
</evidence>